<evidence type="ECO:0000259" key="9">
    <source>
        <dbReference type="PROSITE" id="PS51194"/>
    </source>
</evidence>
<dbReference type="GO" id="GO:0005694">
    <property type="term" value="C:chromosome"/>
    <property type="evidence" value="ECO:0007669"/>
    <property type="project" value="TreeGrafter"/>
</dbReference>
<evidence type="ECO:0000256" key="7">
    <source>
        <dbReference type="ARBA" id="ARBA00044542"/>
    </source>
</evidence>
<dbReference type="PANTHER" id="PTHR13710">
    <property type="entry name" value="DNA HELICASE RECQ FAMILY MEMBER"/>
    <property type="match status" value="1"/>
</dbReference>
<dbReference type="Gene3D" id="1.10.10.10">
    <property type="entry name" value="Winged helix-like DNA-binding domain superfamily/Winged helix DNA-binding domain"/>
    <property type="match status" value="1"/>
</dbReference>
<keyword evidence="11" id="KW-1185">Reference proteome</keyword>
<dbReference type="SUPFAM" id="SSF52540">
    <property type="entry name" value="P-loop containing nucleoside triphosphate hydrolases"/>
    <property type="match status" value="1"/>
</dbReference>
<dbReference type="InParanoid" id="A0A194REW3"/>
<dbReference type="InterPro" id="IPR032284">
    <property type="entry name" value="RecQ_Zn-bd"/>
</dbReference>
<dbReference type="GO" id="GO:0005737">
    <property type="term" value="C:cytoplasm"/>
    <property type="evidence" value="ECO:0007669"/>
    <property type="project" value="TreeGrafter"/>
</dbReference>
<dbReference type="InterPro" id="IPR027417">
    <property type="entry name" value="P-loop_NTPase"/>
</dbReference>
<evidence type="ECO:0000256" key="2">
    <source>
        <dbReference type="ARBA" id="ARBA00023125"/>
    </source>
</evidence>
<evidence type="ECO:0000313" key="10">
    <source>
        <dbReference type="EMBL" id="KPJ14471.1"/>
    </source>
</evidence>
<protein>
    <recommendedName>
        <fullName evidence="6">DNA 3'-5' helicase</fullName>
        <ecNumber evidence="6">5.6.2.4</ecNumber>
    </recommendedName>
    <alternativeName>
        <fullName evidence="7">DNA 3'-5' helicase BLM</fullName>
    </alternativeName>
</protein>
<gene>
    <name evidence="10" type="ORF">RR48_13542</name>
</gene>
<dbReference type="GO" id="GO:0000724">
    <property type="term" value="P:double-strand break repair via homologous recombination"/>
    <property type="evidence" value="ECO:0007669"/>
    <property type="project" value="TreeGrafter"/>
</dbReference>
<dbReference type="InterPro" id="IPR036390">
    <property type="entry name" value="WH_DNA-bd_sf"/>
</dbReference>
<dbReference type="GO" id="GO:0006260">
    <property type="term" value="P:DNA replication"/>
    <property type="evidence" value="ECO:0007669"/>
    <property type="project" value="InterPro"/>
</dbReference>
<dbReference type="SMART" id="SM00956">
    <property type="entry name" value="RQC"/>
    <property type="match status" value="1"/>
</dbReference>
<dbReference type="EMBL" id="KQ460473">
    <property type="protein sequence ID" value="KPJ14471.1"/>
    <property type="molecule type" value="Genomic_DNA"/>
</dbReference>
<dbReference type="SUPFAM" id="SSF46785">
    <property type="entry name" value="Winged helix' DNA-binding domain"/>
    <property type="match status" value="1"/>
</dbReference>
<feature type="compositionally biased region" description="Low complexity" evidence="8">
    <location>
        <begin position="446"/>
        <end position="458"/>
    </location>
</feature>
<keyword evidence="3" id="KW-0413">Isomerase</keyword>
<evidence type="ECO:0000256" key="1">
    <source>
        <dbReference type="ARBA" id="ARBA00005446"/>
    </source>
</evidence>
<name>A0A194REW3_PAPMA</name>
<accession>A0A194REW3</accession>
<keyword evidence="2" id="KW-0238">DNA-binding</keyword>
<feature type="region of interest" description="Disordered" evidence="8">
    <location>
        <begin position="383"/>
        <end position="458"/>
    </location>
</feature>
<organism evidence="10 11">
    <name type="scientific">Papilio machaon</name>
    <name type="common">Old World swallowtail butterfly</name>
    <dbReference type="NCBI Taxonomy" id="76193"/>
    <lineage>
        <taxon>Eukaryota</taxon>
        <taxon>Metazoa</taxon>
        <taxon>Ecdysozoa</taxon>
        <taxon>Arthropoda</taxon>
        <taxon>Hexapoda</taxon>
        <taxon>Insecta</taxon>
        <taxon>Pterygota</taxon>
        <taxon>Neoptera</taxon>
        <taxon>Endopterygota</taxon>
        <taxon>Lepidoptera</taxon>
        <taxon>Glossata</taxon>
        <taxon>Ditrysia</taxon>
        <taxon>Papilionoidea</taxon>
        <taxon>Papilionidae</taxon>
        <taxon>Papilioninae</taxon>
        <taxon>Papilio</taxon>
    </lineage>
</organism>
<dbReference type="Proteomes" id="UP000053240">
    <property type="component" value="Unassembled WGS sequence"/>
</dbReference>
<evidence type="ECO:0000313" key="11">
    <source>
        <dbReference type="Proteomes" id="UP000053240"/>
    </source>
</evidence>
<dbReference type="AlphaFoldDB" id="A0A194REW3"/>
<evidence type="ECO:0000256" key="4">
    <source>
        <dbReference type="ARBA" id="ARBA00023242"/>
    </source>
</evidence>
<evidence type="ECO:0000256" key="6">
    <source>
        <dbReference type="ARBA" id="ARBA00034808"/>
    </source>
</evidence>
<dbReference type="InterPro" id="IPR018982">
    <property type="entry name" value="RQC_domain"/>
</dbReference>
<dbReference type="GO" id="GO:0009378">
    <property type="term" value="F:four-way junction helicase activity"/>
    <property type="evidence" value="ECO:0007669"/>
    <property type="project" value="TreeGrafter"/>
</dbReference>
<dbReference type="InterPro" id="IPR036388">
    <property type="entry name" value="WH-like_DNA-bd_sf"/>
</dbReference>
<dbReference type="GO" id="GO:0003677">
    <property type="term" value="F:DNA binding"/>
    <property type="evidence" value="ECO:0007669"/>
    <property type="project" value="UniProtKB-KW"/>
</dbReference>
<dbReference type="EC" id="5.6.2.4" evidence="6"/>
<keyword evidence="4" id="KW-0539">Nucleus</keyword>
<reference evidence="10 11" key="1">
    <citation type="journal article" date="2015" name="Nat. Commun.">
        <title>Outbred genome sequencing and CRISPR/Cas9 gene editing in butterflies.</title>
        <authorList>
            <person name="Li X."/>
            <person name="Fan D."/>
            <person name="Zhang W."/>
            <person name="Liu G."/>
            <person name="Zhang L."/>
            <person name="Zhao L."/>
            <person name="Fang X."/>
            <person name="Chen L."/>
            <person name="Dong Y."/>
            <person name="Chen Y."/>
            <person name="Ding Y."/>
            <person name="Zhao R."/>
            <person name="Feng M."/>
            <person name="Zhu Y."/>
            <person name="Feng Y."/>
            <person name="Jiang X."/>
            <person name="Zhu D."/>
            <person name="Xiang H."/>
            <person name="Feng X."/>
            <person name="Li S."/>
            <person name="Wang J."/>
            <person name="Zhang G."/>
            <person name="Kronforst M.R."/>
            <person name="Wang W."/>
        </authorList>
    </citation>
    <scope>NUCLEOTIDE SEQUENCE [LARGE SCALE GENOMIC DNA]</scope>
    <source>
        <strain evidence="10">Ya'a_city_454_Pm</strain>
        <tissue evidence="10">Whole body</tissue>
    </source>
</reference>
<sequence length="458" mass="51963">MGVDKADVRFVIHHSLPKSVEGYYQEAGRAGRDGDLATCLMYYSYSDVIRYRRLLDLERNASPESKRVHIENLLRMVEVCESVTECRRAQVLSYLGERFSKEECAKDPLTACDNCLSARSYTVLCKSTKFCVERKKERKKLVYYHTSIREKKIAPHIYENNLEKCGKRGQLSVCRDGLKQSLLWMLLRPVDVTEDCKLIVRCVRQLNANRTTFTLLQLADVLRGSNQQRLADLRDSPLHGRCKSWERGAAQRLLRQLVVRGALAERLVVNNDIATAYLQLGPNVDKLMSGGLRVVFPMKMERKTSLVTPVVSAEDGQTTHISALIKRIEERCYADLVEACRPLSKLLPFSLIIRDTMFLEVSVTCSPFLGLLMQYQDELEAEDKKEEDEFKSTASGSDPDWGSEARAALRESSTPARRRQHRARGGVRKRYKSKRRSSPGKRKAARGAYTARGATSAG</sequence>
<dbReference type="PROSITE" id="PS51194">
    <property type="entry name" value="HELICASE_CTER"/>
    <property type="match status" value="1"/>
</dbReference>
<dbReference type="Gene3D" id="3.40.50.300">
    <property type="entry name" value="P-loop containing nucleotide triphosphate hydrolases"/>
    <property type="match status" value="1"/>
</dbReference>
<comment type="catalytic activity">
    <reaction evidence="5">
        <text>Couples ATP hydrolysis with the unwinding of duplex DNA by translocating in the 3'-5' direction.</text>
        <dbReference type="EC" id="5.6.2.4"/>
    </reaction>
</comment>
<dbReference type="GO" id="GO:0005634">
    <property type="term" value="C:nucleus"/>
    <property type="evidence" value="ECO:0007669"/>
    <property type="project" value="TreeGrafter"/>
</dbReference>
<dbReference type="PANTHER" id="PTHR13710:SF153">
    <property type="entry name" value="RECQ-LIKE DNA HELICASE BLM"/>
    <property type="match status" value="1"/>
</dbReference>
<dbReference type="GO" id="GO:0043138">
    <property type="term" value="F:3'-5' DNA helicase activity"/>
    <property type="evidence" value="ECO:0007669"/>
    <property type="project" value="UniProtKB-EC"/>
</dbReference>
<dbReference type="Pfam" id="PF16124">
    <property type="entry name" value="RecQ_Zn_bind"/>
    <property type="match status" value="1"/>
</dbReference>
<evidence type="ECO:0000256" key="8">
    <source>
        <dbReference type="SAM" id="MobiDB-lite"/>
    </source>
</evidence>
<feature type="domain" description="Helicase C-terminal" evidence="9">
    <location>
        <begin position="1"/>
        <end position="74"/>
    </location>
</feature>
<proteinExistence type="inferred from homology"/>
<dbReference type="STRING" id="76193.A0A194REW3"/>
<feature type="compositionally biased region" description="Basic residues" evidence="8">
    <location>
        <begin position="416"/>
        <end position="445"/>
    </location>
</feature>
<evidence type="ECO:0000256" key="3">
    <source>
        <dbReference type="ARBA" id="ARBA00023235"/>
    </source>
</evidence>
<dbReference type="Pfam" id="PF09382">
    <property type="entry name" value="RQC"/>
    <property type="match status" value="1"/>
</dbReference>
<evidence type="ECO:0000256" key="5">
    <source>
        <dbReference type="ARBA" id="ARBA00034617"/>
    </source>
</evidence>
<comment type="similarity">
    <text evidence="1">Belongs to the helicase family. RecQ subfamily.</text>
</comment>
<dbReference type="InterPro" id="IPR001650">
    <property type="entry name" value="Helicase_C-like"/>
</dbReference>